<dbReference type="SUPFAM" id="SSF101283">
    <property type="entry name" value="GRIP domain"/>
    <property type="match status" value="1"/>
</dbReference>
<dbReference type="GO" id="GO:0031267">
    <property type="term" value="F:small GTPase binding"/>
    <property type="evidence" value="ECO:0007669"/>
    <property type="project" value="TreeGrafter"/>
</dbReference>
<feature type="coiled-coil region" evidence="1">
    <location>
        <begin position="530"/>
        <end position="635"/>
    </location>
</feature>
<evidence type="ECO:0000256" key="1">
    <source>
        <dbReference type="SAM" id="Coils"/>
    </source>
</evidence>
<keyword evidence="4" id="KW-1185">Reference proteome</keyword>
<feature type="coiled-coil region" evidence="1">
    <location>
        <begin position="142"/>
        <end position="226"/>
    </location>
</feature>
<evidence type="ECO:0000313" key="4">
    <source>
        <dbReference type="Proteomes" id="UP000625711"/>
    </source>
</evidence>
<feature type="coiled-coil region" evidence="1">
    <location>
        <begin position="1075"/>
        <end position="1383"/>
    </location>
</feature>
<protein>
    <recommendedName>
        <fullName evidence="2">GRIP domain-containing protein</fullName>
    </recommendedName>
</protein>
<reference evidence="3" key="1">
    <citation type="submission" date="2020-08" db="EMBL/GenBank/DDBJ databases">
        <title>Genome sequencing and assembly of the red palm weevil Rhynchophorus ferrugineus.</title>
        <authorList>
            <person name="Dias G.B."/>
            <person name="Bergman C.M."/>
            <person name="Manee M."/>
        </authorList>
    </citation>
    <scope>NUCLEOTIDE SEQUENCE</scope>
    <source>
        <strain evidence="3">AA-2017</strain>
        <tissue evidence="3">Whole larva</tissue>
    </source>
</reference>
<dbReference type="Pfam" id="PF01465">
    <property type="entry name" value="GRIP"/>
    <property type="match status" value="1"/>
</dbReference>
<dbReference type="GO" id="GO:0005794">
    <property type="term" value="C:Golgi apparatus"/>
    <property type="evidence" value="ECO:0007669"/>
    <property type="project" value="TreeGrafter"/>
</dbReference>
<dbReference type="Gene3D" id="1.10.220.60">
    <property type="entry name" value="GRIP domain"/>
    <property type="match status" value="1"/>
</dbReference>
<feature type="coiled-coil region" evidence="1">
    <location>
        <begin position="317"/>
        <end position="478"/>
    </location>
</feature>
<comment type="caution">
    <text evidence="3">The sequence shown here is derived from an EMBL/GenBank/DDBJ whole genome shotgun (WGS) entry which is preliminary data.</text>
</comment>
<feature type="coiled-coil region" evidence="1">
    <location>
        <begin position="659"/>
        <end position="697"/>
    </location>
</feature>
<dbReference type="GO" id="GO:0048193">
    <property type="term" value="P:Golgi vesicle transport"/>
    <property type="evidence" value="ECO:0007669"/>
    <property type="project" value="TreeGrafter"/>
</dbReference>
<feature type="domain" description="GRIP" evidence="2">
    <location>
        <begin position="1478"/>
        <end position="1525"/>
    </location>
</feature>
<proteinExistence type="predicted"/>
<dbReference type="Proteomes" id="UP000625711">
    <property type="component" value="Unassembled WGS sequence"/>
</dbReference>
<evidence type="ECO:0000259" key="2">
    <source>
        <dbReference type="PROSITE" id="PS50913"/>
    </source>
</evidence>
<evidence type="ECO:0000313" key="3">
    <source>
        <dbReference type="EMBL" id="KAF7269496.1"/>
    </source>
</evidence>
<organism evidence="3 4">
    <name type="scientific">Rhynchophorus ferrugineus</name>
    <name type="common">Red palm weevil</name>
    <name type="synonym">Curculio ferrugineus</name>
    <dbReference type="NCBI Taxonomy" id="354439"/>
    <lineage>
        <taxon>Eukaryota</taxon>
        <taxon>Metazoa</taxon>
        <taxon>Ecdysozoa</taxon>
        <taxon>Arthropoda</taxon>
        <taxon>Hexapoda</taxon>
        <taxon>Insecta</taxon>
        <taxon>Pterygota</taxon>
        <taxon>Neoptera</taxon>
        <taxon>Endopterygota</taxon>
        <taxon>Coleoptera</taxon>
        <taxon>Polyphaga</taxon>
        <taxon>Cucujiformia</taxon>
        <taxon>Curculionidae</taxon>
        <taxon>Dryophthorinae</taxon>
        <taxon>Rhynchophorus</taxon>
    </lineage>
</organism>
<feature type="coiled-coil region" evidence="1">
    <location>
        <begin position="1417"/>
        <end position="1472"/>
    </location>
</feature>
<accession>A0A834HZP9</accession>
<keyword evidence="1" id="KW-0175">Coiled coil</keyword>
<feature type="coiled-coil region" evidence="1">
    <location>
        <begin position="851"/>
        <end position="1038"/>
    </location>
</feature>
<feature type="coiled-coil region" evidence="1">
    <location>
        <begin position="725"/>
        <end position="797"/>
    </location>
</feature>
<feature type="coiled-coil region" evidence="1">
    <location>
        <begin position="250"/>
        <end position="277"/>
    </location>
</feature>
<sequence length="1539" mass="181411">MFKKLKEKITEEVKISPQRFQQLTQSVSEKLQGSNSTDDNFFSIGEDDANISSASTVDQGFSSVTLVSPSAEDKMRRSSVSSLASDISFLPRYESSNIYHLQSDLDVSASEIEDNVSQSSSNVGRVSKEQLYSAYKKSQMHYHKYRGRYTDLARHYKELEREISKMKSVLVDTQDKAIRRVTELKEQCVLEQKAKAHLESVLRDELDEKQMKIQSLQTKINLLQGKNSSETLMELEKANIDINQTDPEKLEQLTKYLNDARTEIEDLNSKIHEYKANTIVFQSKEQEYKNKISSLENDIISFSDREKENNIKLAENKMELHNELLSKDSEINHLKKEIDILKVNVNIQDKDGKSTKLENLQIQNNKLIEKVETLMQKCNGLENELLKVEKYRMDIKELTEQNISLSKRLEENKDIQNNLNKITVENNNLQDYISNLKQGLNNVQENLKKLNEDKINLLQTIEHNKIEYEAEVEMIRENAKKGLFQLENHISSKLQKEFKQQESLLKKEFAKKIAEISLNNDTIKEVHMKLIDKENNIEIITNELECLREKLLLKENNFADLEKNHLELIEESNNLRKIMDNLERQATDVTNKYEISQEYAKKFEEEIERIQKLCNEKEENNIKLAKEILKLESANCTLMEKVRLVEEKQELLEMEPTENNLLEIKVQTLEQEKSQLLESFEQERKMFNQMLQENKELKVKDIKIEELEIGNYKLQEKVLRLKGYLKSKEAEIVKLHKTKLDAEQEIFKLNECIKILREQEETIEIDKTECNLLQIKVQQLENEKENLIESFEKERDVFNQTFHQKNIEFDLHKEEIMNDNVSLAKENVELKHSYDEIIQKVRLMEEREQVVELDTSECNLLKVKLDQLEKEKQDILQGFEMEREMFNKILVEHKDLKLKEEHIKTLEESNKHLTEKLAEFKEYLKKKDVDIVVLQKVKLILEEDVSQLKESLRIHQEKIEALQIEETECNLLEMKLQALEEEKQRLLASFERERKTFEDTLAKKSNFENKIEKLTEENVLLTKQLHKLRSDYEKIQEQHSVKMKEQDEIITGLQKENDTLSSIIDRKEVTVSEKLQSVKLQLQKQQDENAEIKKELDMLQKTYNKEKYESSRTLEAKDDKFNEIINAKNSLEKELEKKIEEFDFKNRELSIIEQQFSMLTQERDNLLTDNKKVKQKLDEMYKDHEYLQSLLKQIEELNQTKMQNELLQVKHDKLNQEISELELRVNQLSSDNRNIIEDNEKLTVQCEEYKANSEFLENERKENQFKLEQDNVALQKYITELTDKLSKLQADYETLNQTTDINVNSDLSTIKKEFYELKEKCDNLFIENRNIKLEYEKLQEQCDNFSKVKKDLNDQLEELKSHYNELLNEKQLLQDEVQELKISPLNFNSSNSRLDNLNLIKQETVLNAIPHGSGADTEVLQREINNLNDKLVQYKSLDVTNQSSIEFYENELQKMKNKNEKLNRKLDETLVTLNHCAELSSSTEIEYLRNVLYNYMLGKESLVLARVIAAVCKFDSNQTEAVLQKEQQKQTLLGQLGLL</sequence>
<dbReference type="OrthoDB" id="5322683at2759"/>
<dbReference type="PANTHER" id="PTHR19327">
    <property type="entry name" value="GOLGIN"/>
    <property type="match status" value="1"/>
</dbReference>
<dbReference type="InterPro" id="IPR000237">
    <property type="entry name" value="GRIP_dom"/>
</dbReference>
<dbReference type="EMBL" id="JAACXV010014223">
    <property type="protein sequence ID" value="KAF7269496.1"/>
    <property type="molecule type" value="Genomic_DNA"/>
</dbReference>
<gene>
    <name evidence="3" type="ORF">GWI33_017491</name>
</gene>
<dbReference type="PANTHER" id="PTHR19327:SF0">
    <property type="entry name" value="GOLGIN SUBFAMILY A MEMBER 4"/>
    <property type="match status" value="1"/>
</dbReference>
<dbReference type="SMART" id="SM00755">
    <property type="entry name" value="Grip"/>
    <property type="match status" value="1"/>
</dbReference>
<name>A0A834HZP9_RHYFE</name>
<dbReference type="PROSITE" id="PS50913">
    <property type="entry name" value="GRIP"/>
    <property type="match status" value="1"/>
</dbReference>